<dbReference type="AlphaFoldDB" id="A0A8C4QQS5"/>
<evidence type="ECO:0000256" key="3">
    <source>
        <dbReference type="ARBA" id="ARBA00010703"/>
    </source>
</evidence>
<dbReference type="GO" id="GO:0031591">
    <property type="term" value="P:wybutosine biosynthetic process"/>
    <property type="evidence" value="ECO:0007669"/>
    <property type="project" value="TreeGrafter"/>
</dbReference>
<organism evidence="15 16">
    <name type="scientific">Eptatretus burgeri</name>
    <name type="common">Inshore hagfish</name>
    <dbReference type="NCBI Taxonomy" id="7764"/>
    <lineage>
        <taxon>Eukaryota</taxon>
        <taxon>Metazoa</taxon>
        <taxon>Chordata</taxon>
        <taxon>Craniata</taxon>
        <taxon>Vertebrata</taxon>
        <taxon>Cyclostomata</taxon>
        <taxon>Myxini</taxon>
        <taxon>Myxiniformes</taxon>
        <taxon>Myxinidae</taxon>
        <taxon>Eptatretinae</taxon>
        <taxon>Eptatretus</taxon>
    </lineage>
</organism>
<keyword evidence="16" id="KW-1185">Reference proteome</keyword>
<proteinExistence type="inferred from homology"/>
<dbReference type="EC" id="2.1.1.290" evidence="5"/>
<dbReference type="Pfam" id="PF24681">
    <property type="entry name" value="Kelch_KLHDC2_KLHL20_DRC7"/>
    <property type="match status" value="1"/>
</dbReference>
<accession>A0A8C4QQS5</accession>
<evidence type="ECO:0000256" key="9">
    <source>
        <dbReference type="ARBA" id="ARBA00022691"/>
    </source>
</evidence>
<evidence type="ECO:0000256" key="10">
    <source>
        <dbReference type="ARBA" id="ARBA00022694"/>
    </source>
</evidence>
<dbReference type="GO" id="GO:0030488">
    <property type="term" value="P:tRNA methylation"/>
    <property type="evidence" value="ECO:0007669"/>
    <property type="project" value="TreeGrafter"/>
</dbReference>
<comment type="catalytic activity">
    <reaction evidence="1">
        <text>7-[(3S)-3-amino-3-carboxypropyl]wyosine(37) in tRNA(Phe) + S-adenosyl-L-methionine = 7-[(3S)-(3-amino-3-methoxycarbonyl)propyl]wyosine(37) in tRNA(Phe) + S-adenosyl-L-homocysteine</text>
        <dbReference type="Rhea" id="RHEA:36903"/>
        <dbReference type="Rhea" id="RHEA-COMP:10379"/>
        <dbReference type="Rhea" id="RHEA-COMP:11844"/>
        <dbReference type="ChEBI" id="CHEBI:57856"/>
        <dbReference type="ChEBI" id="CHEBI:59789"/>
        <dbReference type="ChEBI" id="CHEBI:73543"/>
        <dbReference type="ChEBI" id="CHEBI:74275"/>
        <dbReference type="EC" id="2.1.1.290"/>
    </reaction>
</comment>
<evidence type="ECO:0000313" key="15">
    <source>
        <dbReference type="Ensembl" id="ENSEBUP00000019191.1"/>
    </source>
</evidence>
<dbReference type="UniPathway" id="UPA00375"/>
<evidence type="ECO:0000256" key="6">
    <source>
        <dbReference type="ARBA" id="ARBA00018045"/>
    </source>
</evidence>
<evidence type="ECO:0000313" key="16">
    <source>
        <dbReference type="Proteomes" id="UP000694388"/>
    </source>
</evidence>
<evidence type="ECO:0000256" key="5">
    <source>
        <dbReference type="ARBA" id="ARBA00012779"/>
    </source>
</evidence>
<sequence length="706" mass="77600">MSKAMRKIISDPKQSGSRKDRRSKTRSAEAAVQGTNDSSVLSKASMAALGYFPDSFVQYFAGKACRRAPLINRGYYVRSKAVDAVIRSFLAVTEDKSPRQILSLGAGFDSTYFRLKAEGLLSGVTMFEVDFPAVIRRKLELVAGSVELSRCLSLALQSNLSLTQRFVCLQTMDYKLLGMDLSQLQDLEKLLSELGLDFSLPTLLLSECVLTYVATDSSSQLIAWTARVFPNATFCLYEQIQPGDAFGAIMEAHFVQLGSPLRALHHFPSKEAQRMRFLDQGWQRAECVDMNQFFLGLPFDERQRVDQLEPFDEYEEWHLKCLHYFILVASKGDLCQEEILPSPTALHFNDNGCKLAAQILRPCSVRGEACPSFGHASCCLAPGLILTLGGFGVHANRHGRLKVVRLLKREEYNTGWEATTVEVNSIGSSWGGSMFPSLTPVGCDEALLFGGRHAPGRPCEAVYHVSIDPCSTLEPQLTLKELMISGPKPEPRWRHAAVMINLWGLQFLIIHGGKCSAETVLDDCHFLDISTFSWTKISIRGPKPQGRHSHTASVWGTCMVIAGGLGADDIPLACVHCMSASQSYGSAELGEVTWNRLLLNPPLPPRYSHTAHVMGSHLVLIGGVGIHTPSLHPLATICLCSGNTTEFTLDTETLVKPPMLHGHDSVLDDRAKSHIIILGGGGNCFSFGTHFNPHAMLLELAHLDEV</sequence>
<evidence type="ECO:0000256" key="14">
    <source>
        <dbReference type="SAM" id="MobiDB-lite"/>
    </source>
</evidence>
<reference evidence="15" key="2">
    <citation type="submission" date="2025-09" db="UniProtKB">
        <authorList>
            <consortium name="Ensembl"/>
        </authorList>
    </citation>
    <scope>IDENTIFICATION</scope>
</reference>
<comment type="pathway">
    <text evidence="2">tRNA modification; wybutosine-tRNA(Phe) biosynthesis.</text>
</comment>
<dbReference type="Gene3D" id="2.120.10.80">
    <property type="entry name" value="Kelch-type beta propeller"/>
    <property type="match status" value="1"/>
</dbReference>
<dbReference type="InterPro" id="IPR029063">
    <property type="entry name" value="SAM-dependent_MTases_sf"/>
</dbReference>
<dbReference type="GeneTree" id="ENSGT00940000162599"/>
<dbReference type="GO" id="GO:0008175">
    <property type="term" value="F:tRNA methyltransferase activity"/>
    <property type="evidence" value="ECO:0007669"/>
    <property type="project" value="TreeGrafter"/>
</dbReference>
<dbReference type="PANTHER" id="PTHR46529">
    <property type="entry name" value="TRNA WYBUTOSINE-SYNTHESIZING PROTEIN 4"/>
    <property type="match status" value="1"/>
</dbReference>
<dbReference type="InterPro" id="IPR015915">
    <property type="entry name" value="Kelch-typ_b-propeller"/>
</dbReference>
<dbReference type="PANTHER" id="PTHR46529:SF1">
    <property type="entry name" value="TRNA WYBUTOSINE-SYNTHESIZING PROTEIN 4"/>
    <property type="match status" value="1"/>
</dbReference>
<protein>
    <recommendedName>
        <fullName evidence="6">tRNA wybutosine-synthesizing protein 4</fullName>
        <ecNumber evidence="5">2.1.1.290</ecNumber>
        <ecNumber evidence="4">2.3.1.231</ecNumber>
    </recommendedName>
    <alternativeName>
        <fullName evidence="12">tRNA(Phe) (7-(3-amino-3-(methoxycarbonyl)propyl)wyosine(37)-N)-methoxycarbonyltransferase</fullName>
    </alternativeName>
    <alternativeName>
        <fullName evidence="11">tRNA(Phe) (7-(3-amino-3-carboxypropyl)wyosine(37)-O)-methyltransferase</fullName>
    </alternativeName>
</protein>
<dbReference type="Proteomes" id="UP000694388">
    <property type="component" value="Unplaced"/>
</dbReference>
<dbReference type="SUPFAM" id="SSF53335">
    <property type="entry name" value="S-adenosyl-L-methionine-dependent methyltransferases"/>
    <property type="match status" value="1"/>
</dbReference>
<keyword evidence="7" id="KW-0489">Methyltransferase</keyword>
<name>A0A8C4QQS5_EPTBU</name>
<dbReference type="EC" id="2.3.1.231" evidence="4"/>
<feature type="region of interest" description="Disordered" evidence="14">
    <location>
        <begin position="1"/>
        <end position="34"/>
    </location>
</feature>
<keyword evidence="10" id="KW-0819">tRNA processing</keyword>
<dbReference type="OMA" id="FCILEQF"/>
<comment type="catalytic activity">
    <reaction evidence="13">
        <text>7-[(3S)-(3-amino-3-methoxycarbonyl)propyl]wyosine(37) in tRNA(Phe) + S-adenosyl-L-methionine + CO2 = wybutosine(37) in tRNA(Phe) + S-adenosyl-L-homocysteine + 2 H(+)</text>
        <dbReference type="Rhea" id="RHEA:37119"/>
        <dbReference type="Rhea" id="RHEA-COMP:11844"/>
        <dbReference type="Rhea" id="RHEA-COMP:11847"/>
        <dbReference type="ChEBI" id="CHEBI:15378"/>
        <dbReference type="ChEBI" id="CHEBI:16526"/>
        <dbReference type="ChEBI" id="CHEBI:57856"/>
        <dbReference type="ChEBI" id="CHEBI:59789"/>
        <dbReference type="ChEBI" id="CHEBI:73544"/>
        <dbReference type="ChEBI" id="CHEBI:74275"/>
        <dbReference type="EC" id="2.3.1.231"/>
    </reaction>
</comment>
<evidence type="ECO:0000256" key="11">
    <source>
        <dbReference type="ARBA" id="ARBA00029750"/>
    </source>
</evidence>
<dbReference type="Ensembl" id="ENSEBUT00000019767.1">
    <property type="protein sequence ID" value="ENSEBUP00000019191.1"/>
    <property type="gene ID" value="ENSEBUG00000011934.1"/>
</dbReference>
<reference evidence="15" key="1">
    <citation type="submission" date="2025-08" db="UniProtKB">
        <authorList>
            <consortium name="Ensembl"/>
        </authorList>
    </citation>
    <scope>IDENTIFICATION</scope>
</reference>
<evidence type="ECO:0000256" key="4">
    <source>
        <dbReference type="ARBA" id="ARBA00012155"/>
    </source>
</evidence>
<keyword evidence="9" id="KW-0949">S-adenosyl-L-methionine</keyword>
<dbReference type="InterPro" id="IPR007213">
    <property type="entry name" value="Ppm1/Ppm2/Tcmp"/>
</dbReference>
<evidence type="ECO:0000256" key="1">
    <source>
        <dbReference type="ARBA" id="ARBA00001806"/>
    </source>
</evidence>
<evidence type="ECO:0000256" key="8">
    <source>
        <dbReference type="ARBA" id="ARBA00022679"/>
    </source>
</evidence>
<dbReference type="FunFam" id="3.40.50.150:FF:000207">
    <property type="entry name" value="Leucine carboxyl methyltransferase 2"/>
    <property type="match status" value="1"/>
</dbReference>
<evidence type="ECO:0000256" key="13">
    <source>
        <dbReference type="ARBA" id="ARBA00049250"/>
    </source>
</evidence>
<dbReference type="Pfam" id="PF04072">
    <property type="entry name" value="LCM"/>
    <property type="match status" value="1"/>
</dbReference>
<dbReference type="Gene3D" id="3.40.50.150">
    <property type="entry name" value="Vaccinia Virus protein VP39"/>
    <property type="match status" value="1"/>
</dbReference>
<evidence type="ECO:0000256" key="12">
    <source>
        <dbReference type="ARBA" id="ARBA00030847"/>
    </source>
</evidence>
<evidence type="ECO:0000256" key="2">
    <source>
        <dbReference type="ARBA" id="ARBA00004797"/>
    </source>
</evidence>
<comment type="similarity">
    <text evidence="3">Belongs to the methyltransferase superfamily. LCMT family.</text>
</comment>
<evidence type="ECO:0000256" key="7">
    <source>
        <dbReference type="ARBA" id="ARBA00022603"/>
    </source>
</evidence>
<keyword evidence="8" id="KW-0808">Transferase</keyword>
<dbReference type="SUPFAM" id="SSF117281">
    <property type="entry name" value="Kelch motif"/>
    <property type="match status" value="1"/>
</dbReference>